<organism evidence="2 3">
    <name type="scientific">Shewanella psychrophila</name>
    <dbReference type="NCBI Taxonomy" id="225848"/>
    <lineage>
        <taxon>Bacteria</taxon>
        <taxon>Pseudomonadati</taxon>
        <taxon>Pseudomonadota</taxon>
        <taxon>Gammaproteobacteria</taxon>
        <taxon>Alteromonadales</taxon>
        <taxon>Shewanellaceae</taxon>
        <taxon>Shewanella</taxon>
    </lineage>
</organism>
<accession>A0A1S6HUL2</accession>
<evidence type="ECO:0000313" key="3">
    <source>
        <dbReference type="Proteomes" id="UP000189545"/>
    </source>
</evidence>
<dbReference type="InterPro" id="IPR004027">
    <property type="entry name" value="SEC_C_motif"/>
</dbReference>
<dbReference type="NCBIfam" id="TIGR04102">
    <property type="entry name" value="SWIM_PBPRA1643"/>
    <property type="match status" value="1"/>
</dbReference>
<evidence type="ECO:0000313" key="2">
    <source>
        <dbReference type="EMBL" id="AQS39191.1"/>
    </source>
</evidence>
<dbReference type="AlphaFoldDB" id="A0A1S6HUL2"/>
<dbReference type="SUPFAM" id="SSF103642">
    <property type="entry name" value="Sec-C motif"/>
    <property type="match status" value="1"/>
</dbReference>
<evidence type="ECO:0000256" key="1">
    <source>
        <dbReference type="SAM" id="MobiDB-lite"/>
    </source>
</evidence>
<name>A0A1S6HUL2_9GAMM</name>
<feature type="region of interest" description="Disordered" evidence="1">
    <location>
        <begin position="1"/>
        <end position="36"/>
    </location>
</feature>
<protein>
    <submittedName>
        <fullName evidence="2">SWIM/SEC-C metal-binding motif protein, PBPRA1643 family</fullName>
    </submittedName>
</protein>
<gene>
    <name evidence="2" type="ORF">Sps_04076</name>
</gene>
<keyword evidence="3" id="KW-1185">Reference proteome</keyword>
<feature type="compositionally biased region" description="Polar residues" evidence="1">
    <location>
        <begin position="21"/>
        <end position="36"/>
    </location>
</feature>
<dbReference type="EMBL" id="CP014782">
    <property type="protein sequence ID" value="AQS39191.1"/>
    <property type="molecule type" value="Genomic_DNA"/>
</dbReference>
<sequence>MSDKFFFKGRKTPKPKHESYGFNTKRSQKSGTDQHPLNLSVVSDERKAEIEAILEQHELVANIEVNADTLENIIELDGILNKPITTRFEKTPNRNDPCSCGSGKKYKKCCG</sequence>
<dbReference type="PANTHER" id="PTHR33747:SF1">
    <property type="entry name" value="ADENYLATE CYCLASE-ASSOCIATED CAP C-TERMINAL DOMAIN-CONTAINING PROTEIN"/>
    <property type="match status" value="1"/>
</dbReference>
<dbReference type="STRING" id="225848.Sps_04076"/>
<dbReference type="Gene3D" id="3.10.450.50">
    <property type="match status" value="1"/>
</dbReference>
<dbReference type="OrthoDB" id="570299at2"/>
<dbReference type="InterPro" id="IPR026368">
    <property type="entry name" value="SWIM_PBPRA1643"/>
</dbReference>
<reference evidence="2 3" key="1">
    <citation type="submission" date="2016-03" db="EMBL/GenBank/DDBJ databases">
        <title>Complete genome sequence of Shewanella psychrophila WP2, a deep sea bacterium isolated from west Pacific sediment.</title>
        <authorList>
            <person name="Xu G."/>
            <person name="Jian H."/>
        </authorList>
    </citation>
    <scope>NUCLEOTIDE SEQUENCE [LARGE SCALE GENOMIC DNA]</scope>
    <source>
        <strain evidence="2 3">WP2</strain>
    </source>
</reference>
<dbReference type="KEGG" id="spsw:Sps_04076"/>
<dbReference type="RefSeq" id="WP_077754126.1">
    <property type="nucleotide sequence ID" value="NZ_CP014782.1"/>
</dbReference>
<dbReference type="Proteomes" id="UP000189545">
    <property type="component" value="Chromosome"/>
</dbReference>
<dbReference type="Pfam" id="PF02810">
    <property type="entry name" value="SEC-C"/>
    <property type="match status" value="1"/>
</dbReference>
<proteinExistence type="predicted"/>
<dbReference type="PANTHER" id="PTHR33747">
    <property type="entry name" value="UPF0225 PROTEIN SCO1677"/>
    <property type="match status" value="1"/>
</dbReference>